<feature type="region of interest" description="Disordered" evidence="5">
    <location>
        <begin position="140"/>
        <end position="187"/>
    </location>
</feature>
<dbReference type="Gene3D" id="3.90.550.10">
    <property type="entry name" value="Spore Coat Polysaccharide Biosynthesis Protein SpsA, Chain A"/>
    <property type="match status" value="1"/>
</dbReference>
<feature type="compositionally biased region" description="Basic and acidic residues" evidence="5">
    <location>
        <begin position="162"/>
        <end position="176"/>
    </location>
</feature>
<evidence type="ECO:0000313" key="7">
    <source>
        <dbReference type="EMBL" id="QJC53862.1"/>
    </source>
</evidence>
<accession>A0A6H2H2H9</accession>
<evidence type="ECO:0000256" key="5">
    <source>
        <dbReference type="SAM" id="MobiDB-lite"/>
    </source>
</evidence>
<evidence type="ECO:0000256" key="1">
    <source>
        <dbReference type="ARBA" id="ARBA00004776"/>
    </source>
</evidence>
<dbReference type="InterPro" id="IPR029044">
    <property type="entry name" value="Nucleotide-diphossugar_trans"/>
</dbReference>
<dbReference type="Pfam" id="PF00535">
    <property type="entry name" value="Glycos_transf_2"/>
    <property type="match status" value="1"/>
</dbReference>
<dbReference type="SUPFAM" id="SSF53448">
    <property type="entry name" value="Nucleotide-diphospho-sugar transferases"/>
    <property type="match status" value="1"/>
</dbReference>
<reference evidence="7 8" key="1">
    <citation type="submission" date="2020-04" db="EMBL/GenBank/DDBJ databases">
        <title>Novel Paenibacillus strain UniB2 isolated from commercial digestive syrup.</title>
        <authorList>
            <person name="Thorat V."/>
            <person name="Kirdat K."/>
            <person name="Tiwarekar B."/>
            <person name="Yadav A."/>
        </authorList>
    </citation>
    <scope>NUCLEOTIDE SEQUENCE [LARGE SCALE GENOMIC DNA]</scope>
    <source>
        <strain evidence="7 8">UniB2</strain>
    </source>
</reference>
<keyword evidence="8" id="KW-1185">Reference proteome</keyword>
<evidence type="ECO:0000256" key="2">
    <source>
        <dbReference type="ARBA" id="ARBA00006739"/>
    </source>
</evidence>
<evidence type="ECO:0000256" key="4">
    <source>
        <dbReference type="ARBA" id="ARBA00022679"/>
    </source>
</evidence>
<evidence type="ECO:0000256" key="3">
    <source>
        <dbReference type="ARBA" id="ARBA00022676"/>
    </source>
</evidence>
<feature type="domain" description="Glycosyltransferase 2-like" evidence="6">
    <location>
        <begin position="35"/>
        <end position="149"/>
    </location>
</feature>
<feature type="region of interest" description="Disordered" evidence="5">
    <location>
        <begin position="1"/>
        <end position="24"/>
    </location>
</feature>
<keyword evidence="3" id="KW-0328">Glycosyltransferase</keyword>
<dbReference type="PANTHER" id="PTHR43179:SF12">
    <property type="entry name" value="GALACTOFURANOSYLTRANSFERASE GLFT2"/>
    <property type="match status" value="1"/>
</dbReference>
<sequence length="380" mass="41146">MNIQDSAAQASPSPDKGGSGASQGSAAASVRATVSVHIVTYNSVDDIEGCLACVRAQSYPIQRIVVLDNASGDGTPELLGRIGEGLDVVLSSENTGFAGGQNRALARSDADYALVLNPDVRLHPDYVRRLVEELERRPEAGSAAGMLVRQPAAGLGGAGSTKTDEQNADAARRKGQEPGSGASEASPLEVRAWLDRLPAEALIDSTGLTMDAARQARDRGAGEPASAWLEAGETFGVSGAAAMYRRSMIRHASLGGEFFDETFFAYKEDVDVAWRARQLGWSALYAPDARALHARGWKEGGRSSVSAFVRRHSYQNRFYTLVKNERGWKRLPGIAAIEIVKLGYILLKERDLLGCWPEILRRLPEMRAKRRELRSLPVRE</sequence>
<dbReference type="RefSeq" id="WP_168909391.1">
    <property type="nucleotide sequence ID" value="NZ_CP051428.1"/>
</dbReference>
<evidence type="ECO:0000259" key="6">
    <source>
        <dbReference type="Pfam" id="PF00535"/>
    </source>
</evidence>
<dbReference type="EMBL" id="CP051428">
    <property type="protein sequence ID" value="QJC53862.1"/>
    <property type="molecule type" value="Genomic_DNA"/>
</dbReference>
<proteinExistence type="inferred from homology"/>
<dbReference type="KEGG" id="palr:HGI30_21600"/>
<gene>
    <name evidence="7" type="ORF">HGI30_21600</name>
</gene>
<feature type="compositionally biased region" description="Polar residues" evidence="5">
    <location>
        <begin position="1"/>
        <end position="12"/>
    </location>
</feature>
<comment type="similarity">
    <text evidence="2">Belongs to the glycosyltransferase 2 family.</text>
</comment>
<organism evidence="7 8">
    <name type="scientific">Paenibacillus albicereus</name>
    <dbReference type="NCBI Taxonomy" id="2726185"/>
    <lineage>
        <taxon>Bacteria</taxon>
        <taxon>Bacillati</taxon>
        <taxon>Bacillota</taxon>
        <taxon>Bacilli</taxon>
        <taxon>Bacillales</taxon>
        <taxon>Paenibacillaceae</taxon>
        <taxon>Paenibacillus</taxon>
    </lineage>
</organism>
<name>A0A6H2H2H9_9BACL</name>
<protein>
    <submittedName>
        <fullName evidence="7">Glycosyltransferase</fullName>
    </submittedName>
</protein>
<comment type="pathway">
    <text evidence="1">Cell wall biogenesis; cell wall polysaccharide biosynthesis.</text>
</comment>
<keyword evidence="4 7" id="KW-0808">Transferase</keyword>
<dbReference type="InterPro" id="IPR001173">
    <property type="entry name" value="Glyco_trans_2-like"/>
</dbReference>
<dbReference type="Proteomes" id="UP000502136">
    <property type="component" value="Chromosome"/>
</dbReference>
<dbReference type="CDD" id="cd04186">
    <property type="entry name" value="GT_2_like_c"/>
    <property type="match status" value="1"/>
</dbReference>
<dbReference type="PANTHER" id="PTHR43179">
    <property type="entry name" value="RHAMNOSYLTRANSFERASE WBBL"/>
    <property type="match status" value="1"/>
</dbReference>
<evidence type="ECO:0000313" key="8">
    <source>
        <dbReference type="Proteomes" id="UP000502136"/>
    </source>
</evidence>
<dbReference type="GO" id="GO:0016757">
    <property type="term" value="F:glycosyltransferase activity"/>
    <property type="evidence" value="ECO:0007669"/>
    <property type="project" value="UniProtKB-KW"/>
</dbReference>
<dbReference type="AlphaFoldDB" id="A0A6H2H2H9"/>